<proteinExistence type="predicted"/>
<evidence type="ECO:0000313" key="3">
    <source>
        <dbReference type="Proteomes" id="UP001168524"/>
    </source>
</evidence>
<dbReference type="RefSeq" id="WP_267981226.1">
    <property type="nucleotide sequence ID" value="NZ_JAPQKF010000005.1"/>
</dbReference>
<dbReference type="InterPro" id="IPR036388">
    <property type="entry name" value="WH-like_DNA-bd_sf"/>
</dbReference>
<name>A0ABT7WQQ9_9GAMM</name>
<evidence type="ECO:0000259" key="1">
    <source>
        <dbReference type="SMART" id="SM00421"/>
    </source>
</evidence>
<dbReference type="EMBL" id="JAUDZE010000005">
    <property type="protein sequence ID" value="MDN0015000.1"/>
    <property type="molecule type" value="Genomic_DNA"/>
</dbReference>
<organism evidence="2 3">
    <name type="scientific">Acinetobacter thutiue</name>
    <dbReference type="NCBI Taxonomy" id="2998078"/>
    <lineage>
        <taxon>Bacteria</taxon>
        <taxon>Pseudomonadati</taxon>
        <taxon>Pseudomonadota</taxon>
        <taxon>Gammaproteobacteria</taxon>
        <taxon>Moraxellales</taxon>
        <taxon>Moraxellaceae</taxon>
        <taxon>Acinetobacter</taxon>
    </lineage>
</organism>
<feature type="domain" description="HTH luxR-type" evidence="1">
    <location>
        <begin position="321"/>
        <end position="378"/>
    </location>
</feature>
<dbReference type="Gene3D" id="1.10.10.10">
    <property type="entry name" value="Winged helix-like DNA-binding domain superfamily/Winged helix DNA-binding domain"/>
    <property type="match status" value="1"/>
</dbReference>
<dbReference type="Proteomes" id="UP001168524">
    <property type="component" value="Unassembled WGS sequence"/>
</dbReference>
<dbReference type="InterPro" id="IPR016032">
    <property type="entry name" value="Sig_transdc_resp-reg_C-effctor"/>
</dbReference>
<sequence>MDRYSQHYNRLVELIYQIPLSLNGWKNFGDHLNQILDSSLVHLLAMDFKRQALSYSYAVSIMPEALIASTEVHYLHYPVEADPRWTSFLAPERKGWYQCHHHLSDDYVAHSDLFQHVFLPIQVRYTSAHELILDEKICVLWGISTSLERQPLTEDELAFLDRLLVHLKRVVTIQRHIFEFSSKAIMGYALIDKLAQPIMLLNLTGEVSHCNLAMQQLLSQMKTIKIEKNYLKLPEPYQEKFSESLKYIEFSHKYQQLLPEQKLENGCIKIINQENDILYIFVSALLSEQEIRAFGIRPQVMLTFYSSKQSVTIDFHLLYAAFNLTPAESRITLDLLDGLAPKQIAQKNLVQVDTIRKHIRSIYKKTATNRQADLVKLLLNMPRYY</sequence>
<keyword evidence="3" id="KW-1185">Reference proteome</keyword>
<dbReference type="SUPFAM" id="SSF46894">
    <property type="entry name" value="C-terminal effector domain of the bipartite response regulators"/>
    <property type="match status" value="1"/>
</dbReference>
<accession>A0ABT7WQQ9</accession>
<gene>
    <name evidence="2" type="ORF">QTA56_12270</name>
</gene>
<protein>
    <submittedName>
        <fullName evidence="2">Helix-turn-helix transcriptional regulator</fullName>
    </submittedName>
</protein>
<comment type="caution">
    <text evidence="2">The sequence shown here is derived from an EMBL/GenBank/DDBJ whole genome shotgun (WGS) entry which is preliminary data.</text>
</comment>
<dbReference type="InterPro" id="IPR000792">
    <property type="entry name" value="Tscrpt_reg_LuxR_C"/>
</dbReference>
<reference evidence="2" key="1">
    <citation type="submission" date="2023-06" db="EMBL/GenBank/DDBJ databases">
        <title>Two novel species of Acinetobacter isolated from motorbike repairing workshop in Vietnam.</title>
        <authorList>
            <person name="Le N.T.T."/>
        </authorList>
    </citation>
    <scope>NUCLEOTIDE SEQUENCE</scope>
    <source>
        <strain evidence="2">VNH17</strain>
    </source>
</reference>
<evidence type="ECO:0000313" key="2">
    <source>
        <dbReference type="EMBL" id="MDN0015000.1"/>
    </source>
</evidence>
<dbReference type="SMART" id="SM00421">
    <property type="entry name" value="HTH_LUXR"/>
    <property type="match status" value="1"/>
</dbReference>